<dbReference type="InterPro" id="IPR001482">
    <property type="entry name" value="T2SS/T4SS_dom"/>
</dbReference>
<feature type="domain" description="Bacterial type II secretion system protein E" evidence="4">
    <location>
        <begin position="384"/>
        <end position="398"/>
    </location>
</feature>
<evidence type="ECO:0000259" key="4">
    <source>
        <dbReference type="PROSITE" id="PS00662"/>
    </source>
</evidence>
<organism evidence="5 6">
    <name type="scientific">Candidatus Komeilibacteria bacterium CG11_big_fil_rev_8_21_14_0_20_36_20</name>
    <dbReference type="NCBI Taxonomy" id="1974477"/>
    <lineage>
        <taxon>Bacteria</taxon>
        <taxon>Candidatus Komeiliibacteriota</taxon>
    </lineage>
</organism>
<dbReference type="Pfam" id="PF00437">
    <property type="entry name" value="T2SSE"/>
    <property type="match status" value="1"/>
</dbReference>
<dbReference type="PANTHER" id="PTHR30258:SF1">
    <property type="entry name" value="PROTEIN TRANSPORT PROTEIN HOFB HOMOLOG"/>
    <property type="match status" value="1"/>
</dbReference>
<dbReference type="Proteomes" id="UP000230564">
    <property type="component" value="Unassembled WGS sequence"/>
</dbReference>
<evidence type="ECO:0000256" key="1">
    <source>
        <dbReference type="ARBA" id="ARBA00006611"/>
    </source>
</evidence>
<dbReference type="InterPro" id="IPR003593">
    <property type="entry name" value="AAA+_ATPase"/>
</dbReference>
<evidence type="ECO:0000256" key="3">
    <source>
        <dbReference type="ARBA" id="ARBA00022840"/>
    </source>
</evidence>
<dbReference type="SUPFAM" id="SSF160246">
    <property type="entry name" value="EspE N-terminal domain-like"/>
    <property type="match status" value="1"/>
</dbReference>
<gene>
    <name evidence="5" type="ORF">COV55_02420</name>
</gene>
<protein>
    <recommendedName>
        <fullName evidence="4">Bacterial type II secretion system protein E domain-containing protein</fullName>
    </recommendedName>
</protein>
<dbReference type="InterPro" id="IPR037257">
    <property type="entry name" value="T2SS_E_N_sf"/>
</dbReference>
<dbReference type="Gene3D" id="3.40.50.300">
    <property type="entry name" value="P-loop containing nucleotide triphosphate hydrolases"/>
    <property type="match status" value="1"/>
</dbReference>
<evidence type="ECO:0000313" key="5">
    <source>
        <dbReference type="EMBL" id="PIR06802.1"/>
    </source>
</evidence>
<dbReference type="AlphaFoldDB" id="A0A2H0ND24"/>
<dbReference type="PANTHER" id="PTHR30258">
    <property type="entry name" value="TYPE II SECRETION SYSTEM PROTEIN GSPE-RELATED"/>
    <property type="match status" value="1"/>
</dbReference>
<dbReference type="EMBL" id="PCWQ01000009">
    <property type="protein sequence ID" value="PIR06802.1"/>
    <property type="molecule type" value="Genomic_DNA"/>
</dbReference>
<keyword evidence="3" id="KW-0067">ATP-binding</keyword>
<comment type="similarity">
    <text evidence="1">Belongs to the GSP E family.</text>
</comment>
<dbReference type="GO" id="GO:0016887">
    <property type="term" value="F:ATP hydrolysis activity"/>
    <property type="evidence" value="ECO:0007669"/>
    <property type="project" value="TreeGrafter"/>
</dbReference>
<dbReference type="Gene3D" id="3.30.450.90">
    <property type="match status" value="1"/>
</dbReference>
<accession>A0A2H0ND24</accession>
<dbReference type="SMART" id="SM00382">
    <property type="entry name" value="AAA"/>
    <property type="match status" value="1"/>
</dbReference>
<dbReference type="GO" id="GO:0005524">
    <property type="term" value="F:ATP binding"/>
    <property type="evidence" value="ECO:0007669"/>
    <property type="project" value="UniProtKB-KW"/>
</dbReference>
<dbReference type="InterPro" id="IPR027417">
    <property type="entry name" value="P-loop_NTPase"/>
</dbReference>
<evidence type="ECO:0000313" key="6">
    <source>
        <dbReference type="Proteomes" id="UP000230564"/>
    </source>
</evidence>
<reference evidence="5 6" key="1">
    <citation type="submission" date="2017-09" db="EMBL/GenBank/DDBJ databases">
        <title>Depth-based differentiation of microbial function through sediment-hosted aquifers and enrichment of novel symbionts in the deep terrestrial subsurface.</title>
        <authorList>
            <person name="Probst A.J."/>
            <person name="Ladd B."/>
            <person name="Jarett J.K."/>
            <person name="Geller-Mcgrath D.E."/>
            <person name="Sieber C.M."/>
            <person name="Emerson J.B."/>
            <person name="Anantharaman K."/>
            <person name="Thomas B.C."/>
            <person name="Malmstrom R."/>
            <person name="Stieglmeier M."/>
            <person name="Klingl A."/>
            <person name="Woyke T."/>
            <person name="Ryan C.M."/>
            <person name="Banfield J.F."/>
        </authorList>
    </citation>
    <scope>NUCLEOTIDE SEQUENCE [LARGE SCALE GENOMIC DNA]</scope>
    <source>
        <strain evidence="5">CG11_big_fil_rev_8_21_14_0_20_36_20</strain>
    </source>
</reference>
<sequence>MPDMNKGIIISEDETSQKLSSKLSALEIKEKEKQVEAEAKQQGLAYINLDKFPISQEAIKVISQEQAESLQTVCFLYTGEEMRLGSLNPTNPQVSNLIKELNEKYHVNIKTYLISENSLDKTSEIYAKIPTITQMAGVNITANDLNKFDEQLTDFTKLNQLIAETSLTETINLIIAAALKFSSSDIHIETEEKEIKIRFRIDGVLHEVANINKSSWDKISNRIKLLSGLKLNITTKPQDGRFTINLTNDKVDVRVSTIPSSYGESIVMRLLKASSVGLKFEDLGLRGKTFNDLREEMRKPNGMIITTGPTGSGKTTTLYAILNKLNSPDTKIITLEDPIEYKLPGIVQSQVEGQADDFTSIRLGDENKPRITHYTFAKGLRAILRQDPDIVMVGEIRDLETAETAINAALTGHLMLSTLHTNSAADTIPRLLSIGVQPFLLAPSLNAIIGQRLLRRLCPHCKIKNDKLDNKTITTILNALSTISPESGHKINDLSDLTFYVAKGCDKCHRLGYKGRIGIYEVLTINPAIEKIILSGNVSANEIEKIAVDNGMITMLQDGLLKAVDGITSVEEVLAKVLD</sequence>
<dbReference type="PROSITE" id="PS00662">
    <property type="entry name" value="T2SP_E"/>
    <property type="match status" value="1"/>
</dbReference>
<proteinExistence type="inferred from homology"/>
<dbReference type="CDD" id="cd01129">
    <property type="entry name" value="PulE-GspE-like"/>
    <property type="match status" value="1"/>
</dbReference>
<dbReference type="GO" id="GO:0005886">
    <property type="term" value="C:plasma membrane"/>
    <property type="evidence" value="ECO:0007669"/>
    <property type="project" value="TreeGrafter"/>
</dbReference>
<evidence type="ECO:0000256" key="2">
    <source>
        <dbReference type="ARBA" id="ARBA00022741"/>
    </source>
</evidence>
<dbReference type="SUPFAM" id="SSF52540">
    <property type="entry name" value="P-loop containing nucleoside triphosphate hydrolases"/>
    <property type="match status" value="1"/>
</dbReference>
<comment type="caution">
    <text evidence="5">The sequence shown here is derived from an EMBL/GenBank/DDBJ whole genome shotgun (WGS) entry which is preliminary data.</text>
</comment>
<name>A0A2H0ND24_9BACT</name>
<keyword evidence="2" id="KW-0547">Nucleotide-binding</keyword>